<proteinExistence type="predicted"/>
<dbReference type="Gene3D" id="3.40.250.10">
    <property type="entry name" value="Rhodanese-like domain"/>
    <property type="match status" value="1"/>
</dbReference>
<organism evidence="2">
    <name type="scientific">Dyadobacter sp. 676</name>
    <dbReference type="NCBI Taxonomy" id="3088362"/>
    <lineage>
        <taxon>Bacteria</taxon>
        <taxon>Pseudomonadati</taxon>
        <taxon>Bacteroidota</taxon>
        <taxon>Cytophagia</taxon>
        <taxon>Cytophagales</taxon>
        <taxon>Spirosomataceae</taxon>
        <taxon>Dyadobacter</taxon>
    </lineage>
</organism>
<dbReference type="AlphaFoldDB" id="A0AAU8FRI8"/>
<sequence>MEKKTFSDIDLGLALTLAKQPGAVLVDVRENWEFEEFNEGGINIPLAEIRQKRDLLAPYNTIVVICTNGVRSKVAAMDYCRVPEWTDKRIYHVKGGIIESE</sequence>
<dbReference type="PROSITE" id="PS50206">
    <property type="entry name" value="RHODANESE_3"/>
    <property type="match status" value="1"/>
</dbReference>
<gene>
    <name evidence="2" type="ORF">ABV298_06830</name>
</gene>
<dbReference type="EMBL" id="CP159289">
    <property type="protein sequence ID" value="XCH26109.1"/>
    <property type="molecule type" value="Genomic_DNA"/>
</dbReference>
<protein>
    <submittedName>
        <fullName evidence="2">Rhodanese-like domain-containing protein</fullName>
    </submittedName>
</protein>
<name>A0AAU8FRI8_9BACT</name>
<accession>A0AAU8FRI8</accession>
<dbReference type="CDD" id="cd00158">
    <property type="entry name" value="RHOD"/>
    <property type="match status" value="1"/>
</dbReference>
<feature type="domain" description="Rhodanese" evidence="1">
    <location>
        <begin position="19"/>
        <end position="99"/>
    </location>
</feature>
<dbReference type="RefSeq" id="WP_353721407.1">
    <property type="nucleotide sequence ID" value="NZ_CP159289.1"/>
</dbReference>
<evidence type="ECO:0000259" key="1">
    <source>
        <dbReference type="PROSITE" id="PS50206"/>
    </source>
</evidence>
<dbReference type="InterPro" id="IPR036873">
    <property type="entry name" value="Rhodanese-like_dom_sf"/>
</dbReference>
<dbReference type="SUPFAM" id="SSF52821">
    <property type="entry name" value="Rhodanese/Cell cycle control phosphatase"/>
    <property type="match status" value="1"/>
</dbReference>
<dbReference type="InterPro" id="IPR001763">
    <property type="entry name" value="Rhodanese-like_dom"/>
</dbReference>
<dbReference type="Pfam" id="PF00581">
    <property type="entry name" value="Rhodanese"/>
    <property type="match status" value="1"/>
</dbReference>
<reference evidence="2" key="1">
    <citation type="submission" date="2024-06" db="EMBL/GenBank/DDBJ databases">
        <title>Sequencing and assembly of the genome of Dyadobacter sp. strain 676, a symbiont of Cyamopsis tetragonoloba.</title>
        <authorList>
            <person name="Guro P."/>
            <person name="Sazanova A."/>
            <person name="Kuznetsova I."/>
            <person name="Belimov A."/>
            <person name="Safronova V."/>
        </authorList>
    </citation>
    <scope>NUCLEOTIDE SEQUENCE</scope>
    <source>
        <strain evidence="2">676</strain>
    </source>
</reference>
<evidence type="ECO:0000313" key="2">
    <source>
        <dbReference type="EMBL" id="XCH26109.1"/>
    </source>
</evidence>